<dbReference type="PROSITE" id="PS51078">
    <property type="entry name" value="ICLR_ED"/>
    <property type="match status" value="1"/>
</dbReference>
<keyword evidence="1" id="KW-0805">Transcription regulation</keyword>
<evidence type="ECO:0000313" key="7">
    <source>
        <dbReference type="Proteomes" id="UP000187941"/>
    </source>
</evidence>
<dbReference type="PROSITE" id="PS51077">
    <property type="entry name" value="HTH_ICLR"/>
    <property type="match status" value="1"/>
</dbReference>
<dbReference type="InterPro" id="IPR036388">
    <property type="entry name" value="WH-like_DNA-bd_sf"/>
</dbReference>
<dbReference type="Gene3D" id="3.30.450.40">
    <property type="match status" value="1"/>
</dbReference>
<dbReference type="Proteomes" id="UP000187941">
    <property type="component" value="Chromosome"/>
</dbReference>
<dbReference type="SUPFAM" id="SSF55781">
    <property type="entry name" value="GAF domain-like"/>
    <property type="match status" value="1"/>
</dbReference>
<dbReference type="KEGG" id="smon:AWR27_07560"/>
<evidence type="ECO:0000256" key="3">
    <source>
        <dbReference type="ARBA" id="ARBA00023163"/>
    </source>
</evidence>
<accession>A0A1P9WUX5</accession>
<dbReference type="InterPro" id="IPR050707">
    <property type="entry name" value="HTH_MetabolicPath_Reg"/>
</dbReference>
<evidence type="ECO:0000256" key="2">
    <source>
        <dbReference type="ARBA" id="ARBA00023125"/>
    </source>
</evidence>
<sequence>MIQVIHRAFDILEFVAAEPNRPKSLTEVAEAAGLNPGTCANIMKTMVSRRYLDQVGPKKGYCLGSQAYWLTGNTSYRKDILETARPEMAGLTARLNESCLLSVLNGDQRLIIHRELCDQPLQVQTANEKHAYDSASGRLLVSLLNDADLVKFKNRYGLPTAELWEEATSEPAFYSQIKAVRDRGYAFQESTRQVIGYGVGVFRQQEVVASLSVYLPLYRHTPEKAQAVLHDLQRTAQVISQSLTGG</sequence>
<dbReference type="PANTHER" id="PTHR30136:SF24">
    <property type="entry name" value="HTH-TYPE TRANSCRIPTIONAL REPRESSOR ALLR"/>
    <property type="match status" value="1"/>
</dbReference>
<dbReference type="GO" id="GO:0045892">
    <property type="term" value="P:negative regulation of DNA-templated transcription"/>
    <property type="evidence" value="ECO:0007669"/>
    <property type="project" value="TreeGrafter"/>
</dbReference>
<dbReference type="InterPro" id="IPR036390">
    <property type="entry name" value="WH_DNA-bd_sf"/>
</dbReference>
<reference evidence="6 7" key="1">
    <citation type="submission" date="2016-01" db="EMBL/GenBank/DDBJ databases">
        <authorList>
            <person name="Oliw E.H."/>
        </authorList>
    </citation>
    <scope>NUCLEOTIDE SEQUENCE [LARGE SCALE GENOMIC DNA]</scope>
    <source>
        <strain evidence="6 7">DY10</strain>
    </source>
</reference>
<keyword evidence="3" id="KW-0804">Transcription</keyword>
<proteinExistence type="predicted"/>
<gene>
    <name evidence="6" type="ORF">AWR27_07560</name>
</gene>
<evidence type="ECO:0000313" key="6">
    <source>
        <dbReference type="EMBL" id="AQG79192.1"/>
    </source>
</evidence>
<dbReference type="AlphaFoldDB" id="A0A1P9WUX5"/>
<dbReference type="SMART" id="SM00346">
    <property type="entry name" value="HTH_ICLR"/>
    <property type="match status" value="1"/>
</dbReference>
<dbReference type="EMBL" id="CP014263">
    <property type="protein sequence ID" value="AQG79192.1"/>
    <property type="molecule type" value="Genomic_DNA"/>
</dbReference>
<organism evidence="6 7">
    <name type="scientific">Spirosoma montaniterrae</name>
    <dbReference type="NCBI Taxonomy" id="1178516"/>
    <lineage>
        <taxon>Bacteria</taxon>
        <taxon>Pseudomonadati</taxon>
        <taxon>Bacteroidota</taxon>
        <taxon>Cytophagia</taxon>
        <taxon>Cytophagales</taxon>
        <taxon>Cytophagaceae</taxon>
        <taxon>Spirosoma</taxon>
    </lineage>
</organism>
<dbReference type="RefSeq" id="WP_077130633.1">
    <property type="nucleotide sequence ID" value="NZ_CP014263.1"/>
</dbReference>
<protein>
    <submittedName>
        <fullName evidence="6">IclR family transcriptional regulator</fullName>
    </submittedName>
</protein>
<evidence type="ECO:0000259" key="5">
    <source>
        <dbReference type="PROSITE" id="PS51078"/>
    </source>
</evidence>
<dbReference type="InterPro" id="IPR014757">
    <property type="entry name" value="Tscrpt_reg_IclR_C"/>
</dbReference>
<dbReference type="GO" id="GO:0003700">
    <property type="term" value="F:DNA-binding transcription factor activity"/>
    <property type="evidence" value="ECO:0007669"/>
    <property type="project" value="TreeGrafter"/>
</dbReference>
<feature type="domain" description="IclR-ED" evidence="5">
    <location>
        <begin position="66"/>
        <end position="245"/>
    </location>
</feature>
<dbReference type="Pfam" id="PF09339">
    <property type="entry name" value="HTH_IclR"/>
    <property type="match status" value="1"/>
</dbReference>
<dbReference type="PANTHER" id="PTHR30136">
    <property type="entry name" value="HELIX-TURN-HELIX TRANSCRIPTIONAL REGULATOR, ICLR FAMILY"/>
    <property type="match status" value="1"/>
</dbReference>
<dbReference type="OrthoDB" id="940174at2"/>
<evidence type="ECO:0000256" key="1">
    <source>
        <dbReference type="ARBA" id="ARBA00023015"/>
    </source>
</evidence>
<dbReference type="STRING" id="1178516.AWR27_07560"/>
<dbReference type="SUPFAM" id="SSF46785">
    <property type="entry name" value="Winged helix' DNA-binding domain"/>
    <property type="match status" value="1"/>
</dbReference>
<evidence type="ECO:0000259" key="4">
    <source>
        <dbReference type="PROSITE" id="PS51077"/>
    </source>
</evidence>
<name>A0A1P9WUX5_9BACT</name>
<dbReference type="InterPro" id="IPR005471">
    <property type="entry name" value="Tscrpt_reg_IclR_N"/>
</dbReference>
<keyword evidence="7" id="KW-1185">Reference proteome</keyword>
<dbReference type="Gene3D" id="1.10.10.10">
    <property type="entry name" value="Winged helix-like DNA-binding domain superfamily/Winged helix DNA-binding domain"/>
    <property type="match status" value="1"/>
</dbReference>
<dbReference type="InterPro" id="IPR029016">
    <property type="entry name" value="GAF-like_dom_sf"/>
</dbReference>
<feature type="domain" description="HTH iclR-type" evidence="4">
    <location>
        <begin position="2"/>
        <end position="65"/>
    </location>
</feature>
<dbReference type="GO" id="GO:0003677">
    <property type="term" value="F:DNA binding"/>
    <property type="evidence" value="ECO:0007669"/>
    <property type="project" value="UniProtKB-KW"/>
</dbReference>
<keyword evidence="2" id="KW-0238">DNA-binding</keyword>
<dbReference type="Pfam" id="PF01614">
    <property type="entry name" value="IclR_C"/>
    <property type="match status" value="1"/>
</dbReference>